<dbReference type="AlphaFoldDB" id="A0A6A4AYB1"/>
<gene>
    <name evidence="2" type="ORF">PR001_g31695</name>
    <name evidence="3" type="ORF">PR002_g31387</name>
    <name evidence="4" type="ORF">PR003_g32684</name>
</gene>
<dbReference type="Proteomes" id="UP000429607">
    <property type="component" value="Unassembled WGS sequence"/>
</dbReference>
<dbReference type="EMBL" id="QXFV01008518">
    <property type="protein sequence ID" value="KAE8956552.1"/>
    <property type="molecule type" value="Genomic_DNA"/>
</dbReference>
<sequence>MACSFIIIILYILQKQPGDSRYFDSPRDRKNHTQLNGAKSNKAVQLPGTALDFQIVLRLSSTYTTTTVVRTIKAIKNCPSAAR</sequence>
<protein>
    <submittedName>
        <fullName evidence="4">Uncharacterized protein</fullName>
    </submittedName>
</protein>
<evidence type="ECO:0000313" key="5">
    <source>
        <dbReference type="Proteomes" id="UP000429607"/>
    </source>
</evidence>
<evidence type="ECO:0000313" key="3">
    <source>
        <dbReference type="EMBL" id="KAE8956724.1"/>
    </source>
</evidence>
<evidence type="ECO:0000313" key="4">
    <source>
        <dbReference type="EMBL" id="KAE9264765.1"/>
    </source>
</evidence>
<evidence type="ECO:0000313" key="7">
    <source>
        <dbReference type="Proteomes" id="UP000435112"/>
    </source>
</evidence>
<keyword evidence="1" id="KW-0732">Signal</keyword>
<feature type="non-terminal residue" evidence="4">
    <location>
        <position position="83"/>
    </location>
</feature>
<organism evidence="4 6">
    <name type="scientific">Phytophthora rubi</name>
    <dbReference type="NCBI Taxonomy" id="129364"/>
    <lineage>
        <taxon>Eukaryota</taxon>
        <taxon>Sar</taxon>
        <taxon>Stramenopiles</taxon>
        <taxon>Oomycota</taxon>
        <taxon>Peronosporomycetes</taxon>
        <taxon>Peronosporales</taxon>
        <taxon>Peronosporaceae</taxon>
        <taxon>Phytophthora</taxon>
    </lineage>
</organism>
<dbReference type="Proteomes" id="UP000434957">
    <property type="component" value="Unassembled WGS sequence"/>
</dbReference>
<evidence type="ECO:0000256" key="1">
    <source>
        <dbReference type="SAM" id="SignalP"/>
    </source>
</evidence>
<proteinExistence type="predicted"/>
<dbReference type="EMBL" id="QXFU01008317">
    <property type="protein sequence ID" value="KAE8956724.1"/>
    <property type="molecule type" value="Genomic_DNA"/>
</dbReference>
<feature type="chain" id="PRO_5036166986" evidence="1">
    <location>
        <begin position="21"/>
        <end position="83"/>
    </location>
</feature>
<evidence type="ECO:0000313" key="2">
    <source>
        <dbReference type="EMBL" id="KAE8956552.1"/>
    </source>
</evidence>
<reference evidence="4 6" key="1">
    <citation type="submission" date="2018-08" db="EMBL/GenBank/DDBJ databases">
        <title>Genomic investigation of the strawberry pathogen Phytophthora fragariae indicates pathogenicity is determined by transcriptional variation in three key races.</title>
        <authorList>
            <person name="Adams T.M."/>
            <person name="Armitage A.D."/>
            <person name="Sobczyk M.K."/>
            <person name="Bates H.J."/>
            <person name="Dunwell J.M."/>
            <person name="Nellist C.F."/>
            <person name="Harrison R.J."/>
        </authorList>
    </citation>
    <scope>NUCLEOTIDE SEQUENCE [LARGE SCALE GENOMIC DNA]</scope>
    <source>
        <strain evidence="2 5">SCRP249</strain>
        <strain evidence="3 7">SCRP324</strain>
        <strain evidence="4 6">SCRP333</strain>
    </source>
</reference>
<dbReference type="Proteomes" id="UP000435112">
    <property type="component" value="Unassembled WGS sequence"/>
</dbReference>
<evidence type="ECO:0000313" key="6">
    <source>
        <dbReference type="Proteomes" id="UP000434957"/>
    </source>
</evidence>
<dbReference type="EMBL" id="QXFT01008224">
    <property type="protein sequence ID" value="KAE9264765.1"/>
    <property type="molecule type" value="Genomic_DNA"/>
</dbReference>
<accession>A0A6A4AYB1</accession>
<name>A0A6A4AYB1_9STRA</name>
<keyword evidence="6" id="KW-1185">Reference proteome</keyword>
<feature type="signal peptide" evidence="1">
    <location>
        <begin position="1"/>
        <end position="20"/>
    </location>
</feature>
<comment type="caution">
    <text evidence="4">The sequence shown here is derived from an EMBL/GenBank/DDBJ whole genome shotgun (WGS) entry which is preliminary data.</text>
</comment>